<sequence>MWHPTRRAIHTRAAPAPPPFLSQAIVANNTVHCSGQIGVDPATGELVKGSVQARAEQILRNLRAVLEAAGSSLDDVVKVNIFLTDMGDFGAVNEVYIGVFGGEGRVVPARTCVAVKSLPMGTDVEIECSAVVRDLSTTRGAKL</sequence>
<dbReference type="RefSeq" id="XP_040799517.1">
    <property type="nucleotide sequence ID" value="XM_040945078.1"/>
</dbReference>
<dbReference type="GO" id="GO:0005829">
    <property type="term" value="C:cytosol"/>
    <property type="evidence" value="ECO:0007669"/>
    <property type="project" value="TreeGrafter"/>
</dbReference>
<dbReference type="InterPro" id="IPR035959">
    <property type="entry name" value="RutC-like_sf"/>
</dbReference>
<reference evidence="2 3" key="1">
    <citation type="submission" date="2018-02" db="EMBL/GenBank/DDBJ databases">
        <title>The genomes of Aspergillus section Nigri reveals drivers in fungal speciation.</title>
        <authorList>
            <consortium name="DOE Joint Genome Institute"/>
            <person name="Vesth T.C."/>
            <person name="Nybo J."/>
            <person name="Theobald S."/>
            <person name="Brandl J."/>
            <person name="Frisvad J.C."/>
            <person name="Nielsen K.F."/>
            <person name="Lyhne E.K."/>
            <person name="Kogle M.E."/>
            <person name="Kuo A."/>
            <person name="Riley R."/>
            <person name="Clum A."/>
            <person name="Nolan M."/>
            <person name="Lipzen A."/>
            <person name="Salamov A."/>
            <person name="Henrissat B."/>
            <person name="Wiebenga A."/>
            <person name="De vries R.P."/>
            <person name="Grigoriev I.V."/>
            <person name="Mortensen U.H."/>
            <person name="Andersen M.R."/>
            <person name="Baker S.E."/>
        </authorList>
    </citation>
    <scope>NUCLEOTIDE SEQUENCE [LARGE SCALE GENOMIC DNA]</scope>
    <source>
        <strain evidence="2 3">CBS 313.89</strain>
    </source>
</reference>
<dbReference type="SUPFAM" id="SSF55298">
    <property type="entry name" value="YjgF-like"/>
    <property type="match status" value="1"/>
</dbReference>
<proteinExistence type="inferred from homology"/>
<evidence type="ECO:0000256" key="1">
    <source>
        <dbReference type="ARBA" id="ARBA00010552"/>
    </source>
</evidence>
<dbReference type="Gene3D" id="3.30.1330.40">
    <property type="entry name" value="RutC-like"/>
    <property type="match status" value="1"/>
</dbReference>
<dbReference type="OrthoDB" id="309640at2759"/>
<dbReference type="FunFam" id="3.30.1330.40:FF:000001">
    <property type="entry name" value="L-PSP family endoribonuclease"/>
    <property type="match status" value="1"/>
</dbReference>
<accession>A0A8G1RN41</accession>
<dbReference type="AlphaFoldDB" id="A0A8G1RN41"/>
<dbReference type="GO" id="GO:0019239">
    <property type="term" value="F:deaminase activity"/>
    <property type="evidence" value="ECO:0007669"/>
    <property type="project" value="TreeGrafter"/>
</dbReference>
<evidence type="ECO:0000313" key="3">
    <source>
        <dbReference type="Proteomes" id="UP000249789"/>
    </source>
</evidence>
<dbReference type="PANTHER" id="PTHR11803">
    <property type="entry name" value="2-IMINOBUTANOATE/2-IMINOPROPANOATE DEAMINASE RIDA"/>
    <property type="match status" value="1"/>
</dbReference>
<dbReference type="GeneID" id="63862411"/>
<evidence type="ECO:0000313" key="2">
    <source>
        <dbReference type="EMBL" id="RAK75507.1"/>
    </source>
</evidence>
<name>A0A8G1RN41_9EURO</name>
<dbReference type="Proteomes" id="UP000249789">
    <property type="component" value="Unassembled WGS sequence"/>
</dbReference>
<dbReference type="InterPro" id="IPR006175">
    <property type="entry name" value="YjgF/YER057c/UK114"/>
</dbReference>
<dbReference type="EMBL" id="KZ824656">
    <property type="protein sequence ID" value="RAK75507.1"/>
    <property type="molecule type" value="Genomic_DNA"/>
</dbReference>
<dbReference type="VEuPathDB" id="FungiDB:BO72DRAFT_449689"/>
<protein>
    <submittedName>
        <fullName evidence="2">Putative endoribonuclease L-PSP</fullName>
    </submittedName>
</protein>
<gene>
    <name evidence="2" type="ORF">BO72DRAFT_449689</name>
</gene>
<keyword evidence="3" id="KW-1185">Reference proteome</keyword>
<comment type="similarity">
    <text evidence="1">Belongs to the RutC family.</text>
</comment>
<dbReference type="NCBIfam" id="TIGR00004">
    <property type="entry name" value="Rid family detoxifying hydrolase"/>
    <property type="match status" value="1"/>
</dbReference>
<dbReference type="CDD" id="cd00448">
    <property type="entry name" value="YjgF_YER057c_UK114_family"/>
    <property type="match status" value="1"/>
</dbReference>
<dbReference type="GO" id="GO:0005739">
    <property type="term" value="C:mitochondrion"/>
    <property type="evidence" value="ECO:0007669"/>
    <property type="project" value="TreeGrafter"/>
</dbReference>
<organism evidence="2 3">
    <name type="scientific">Aspergillus fijiensis CBS 313.89</name>
    <dbReference type="NCBI Taxonomy" id="1448319"/>
    <lineage>
        <taxon>Eukaryota</taxon>
        <taxon>Fungi</taxon>
        <taxon>Dikarya</taxon>
        <taxon>Ascomycota</taxon>
        <taxon>Pezizomycotina</taxon>
        <taxon>Eurotiomycetes</taxon>
        <taxon>Eurotiomycetidae</taxon>
        <taxon>Eurotiales</taxon>
        <taxon>Aspergillaceae</taxon>
        <taxon>Aspergillus</taxon>
    </lineage>
</organism>
<dbReference type="InterPro" id="IPR006056">
    <property type="entry name" value="RidA"/>
</dbReference>
<dbReference type="PANTHER" id="PTHR11803:SF42">
    <property type="entry name" value="MMF1"/>
    <property type="match status" value="1"/>
</dbReference>
<dbReference type="Pfam" id="PF01042">
    <property type="entry name" value="Ribonuc_L-PSP"/>
    <property type="match status" value="1"/>
</dbReference>